<evidence type="ECO:0000313" key="2">
    <source>
        <dbReference type="EMBL" id="SVA01386.1"/>
    </source>
</evidence>
<organism evidence="2">
    <name type="scientific">marine metagenome</name>
    <dbReference type="NCBI Taxonomy" id="408172"/>
    <lineage>
        <taxon>unclassified sequences</taxon>
        <taxon>metagenomes</taxon>
        <taxon>ecological metagenomes</taxon>
    </lineage>
</organism>
<gene>
    <name evidence="2" type="ORF">METZ01_LOCUS54240</name>
</gene>
<feature type="domain" description="Cysteine-rich" evidence="1">
    <location>
        <begin position="140"/>
        <end position="223"/>
    </location>
</feature>
<reference evidence="2" key="1">
    <citation type="submission" date="2018-05" db="EMBL/GenBank/DDBJ databases">
        <authorList>
            <person name="Lanie J.A."/>
            <person name="Ng W.-L."/>
            <person name="Kazmierczak K.M."/>
            <person name="Andrzejewski T.M."/>
            <person name="Davidsen T.M."/>
            <person name="Wayne K.J."/>
            <person name="Tettelin H."/>
            <person name="Glass J.I."/>
            <person name="Rusch D."/>
            <person name="Podicherti R."/>
            <person name="Tsui H.-C.T."/>
            <person name="Winkler M.E."/>
        </authorList>
    </citation>
    <scope>NUCLEOTIDE SEQUENCE</scope>
</reference>
<dbReference type="PANTHER" id="PTHR30296">
    <property type="entry name" value="UNCHARACTERIZED PROTEIN YKGE"/>
    <property type="match status" value="1"/>
</dbReference>
<dbReference type="GO" id="GO:0005829">
    <property type="term" value="C:cytosol"/>
    <property type="evidence" value="ECO:0007669"/>
    <property type="project" value="TreeGrafter"/>
</dbReference>
<protein>
    <recommendedName>
        <fullName evidence="1">Cysteine-rich domain-containing protein</fullName>
    </recommendedName>
</protein>
<sequence length="252" mass="28010">MKKYPNKPPAVYFFGTCLVDLLYPEAGMAAIKLLQREGVEVIFPHQQTCCGQPAFNSGFHDEARKVAAKQVVLFPKDIPIVIPSGSCGAMIRKHYAELFKNDDLKTEAESVAERIFELTEFLVHVLKIKLEDLGEPIKLTWHTSCHAKREMGIDTEPKDLLHQLKNVELLELEREDECCGFGGTFAVKEPHISAAMVKDKVDDISKTGASCLLSGDCGCLLNISGAMKHSGISTNHQHIAEFIWERTANNKS</sequence>
<dbReference type="PANTHER" id="PTHR30296:SF0">
    <property type="entry name" value="LACTATE UTILIZATION PROTEIN A"/>
    <property type="match status" value="1"/>
</dbReference>
<accession>A0A381SBJ9</accession>
<proteinExistence type="predicted"/>
<dbReference type="EMBL" id="UINC01002898">
    <property type="protein sequence ID" value="SVA01386.1"/>
    <property type="molecule type" value="Genomic_DNA"/>
</dbReference>
<dbReference type="GO" id="GO:0016491">
    <property type="term" value="F:oxidoreductase activity"/>
    <property type="evidence" value="ECO:0007669"/>
    <property type="project" value="UniProtKB-ARBA"/>
</dbReference>
<dbReference type="AlphaFoldDB" id="A0A381SBJ9"/>
<dbReference type="InterPro" id="IPR004017">
    <property type="entry name" value="Cys_rich_dom"/>
</dbReference>
<dbReference type="Pfam" id="PF02754">
    <property type="entry name" value="CCG"/>
    <property type="match status" value="2"/>
</dbReference>
<feature type="domain" description="Cysteine-rich" evidence="1">
    <location>
        <begin position="11"/>
        <end position="92"/>
    </location>
</feature>
<evidence type="ECO:0000259" key="1">
    <source>
        <dbReference type="Pfam" id="PF02754"/>
    </source>
</evidence>
<name>A0A381SBJ9_9ZZZZ</name>